<keyword evidence="4 7" id="KW-1133">Transmembrane helix</keyword>
<evidence type="ECO:0000313" key="8">
    <source>
        <dbReference type="EMBL" id="KAK7439853.1"/>
    </source>
</evidence>
<evidence type="ECO:0000256" key="4">
    <source>
        <dbReference type="ARBA" id="ARBA00022989"/>
    </source>
</evidence>
<feature type="transmembrane region" description="Helical" evidence="7">
    <location>
        <begin position="107"/>
        <end position="128"/>
    </location>
</feature>
<reference evidence="8 9" key="1">
    <citation type="submission" date="2024-01" db="EMBL/GenBank/DDBJ databases">
        <title>A draft genome for the cacao thread blight pathogen Marasmiellus scandens.</title>
        <authorList>
            <person name="Baruah I.K."/>
            <person name="Leung J."/>
            <person name="Bukari Y."/>
            <person name="Amoako-Attah I."/>
            <person name="Meinhardt L.W."/>
            <person name="Bailey B.A."/>
            <person name="Cohen S.P."/>
        </authorList>
    </citation>
    <scope>NUCLEOTIDE SEQUENCE [LARGE SCALE GENOMIC DNA]</scope>
    <source>
        <strain evidence="8 9">GH-19</strain>
    </source>
</reference>
<dbReference type="Proteomes" id="UP001498398">
    <property type="component" value="Unassembled WGS sequence"/>
</dbReference>
<dbReference type="SUPFAM" id="SSF103473">
    <property type="entry name" value="MFS general substrate transporter"/>
    <property type="match status" value="1"/>
</dbReference>
<feature type="region of interest" description="Disordered" evidence="6">
    <location>
        <begin position="1"/>
        <end position="36"/>
    </location>
</feature>
<feature type="transmembrane region" description="Helical" evidence="7">
    <location>
        <begin position="229"/>
        <end position="250"/>
    </location>
</feature>
<keyword evidence="3 7" id="KW-0812">Transmembrane</keyword>
<feature type="transmembrane region" description="Helical" evidence="7">
    <location>
        <begin position="199"/>
        <end position="217"/>
    </location>
</feature>
<dbReference type="PANTHER" id="PTHR43791">
    <property type="entry name" value="PERMEASE-RELATED"/>
    <property type="match status" value="1"/>
</dbReference>
<comment type="caution">
    <text evidence="8">The sequence shown here is derived from an EMBL/GenBank/DDBJ whole genome shotgun (WGS) entry which is preliminary data.</text>
</comment>
<keyword evidence="9" id="KW-1185">Reference proteome</keyword>
<evidence type="ECO:0000256" key="6">
    <source>
        <dbReference type="SAM" id="MobiDB-lite"/>
    </source>
</evidence>
<evidence type="ECO:0000256" key="2">
    <source>
        <dbReference type="ARBA" id="ARBA00022448"/>
    </source>
</evidence>
<evidence type="ECO:0000256" key="1">
    <source>
        <dbReference type="ARBA" id="ARBA00004141"/>
    </source>
</evidence>
<organism evidence="8 9">
    <name type="scientific">Marasmiellus scandens</name>
    <dbReference type="NCBI Taxonomy" id="2682957"/>
    <lineage>
        <taxon>Eukaryota</taxon>
        <taxon>Fungi</taxon>
        <taxon>Dikarya</taxon>
        <taxon>Basidiomycota</taxon>
        <taxon>Agaricomycotina</taxon>
        <taxon>Agaricomycetes</taxon>
        <taxon>Agaricomycetidae</taxon>
        <taxon>Agaricales</taxon>
        <taxon>Marasmiineae</taxon>
        <taxon>Omphalotaceae</taxon>
        <taxon>Marasmiellus</taxon>
    </lineage>
</organism>
<feature type="transmembrane region" description="Helical" evidence="7">
    <location>
        <begin position="140"/>
        <end position="159"/>
    </location>
</feature>
<evidence type="ECO:0000256" key="7">
    <source>
        <dbReference type="SAM" id="Phobius"/>
    </source>
</evidence>
<name>A0ABR1IWL1_9AGAR</name>
<dbReference type="EMBL" id="JBANRG010000071">
    <property type="protein sequence ID" value="KAK7439853.1"/>
    <property type="molecule type" value="Genomic_DNA"/>
</dbReference>
<comment type="subcellular location">
    <subcellularLocation>
        <location evidence="1">Membrane</location>
        <topology evidence="1">Multi-pass membrane protein</topology>
    </subcellularLocation>
</comment>
<dbReference type="PANTHER" id="PTHR43791:SF70">
    <property type="entry name" value="MAJOR FACILITATOR SUPERFAMILY (MFS) PROFILE DOMAIN-CONTAINING PROTEIN"/>
    <property type="match status" value="1"/>
</dbReference>
<proteinExistence type="predicted"/>
<dbReference type="Gene3D" id="1.20.1250.20">
    <property type="entry name" value="MFS general substrate transporter like domains"/>
    <property type="match status" value="1"/>
</dbReference>
<keyword evidence="5 7" id="KW-0472">Membrane</keyword>
<dbReference type="Pfam" id="PF07690">
    <property type="entry name" value="MFS_1"/>
    <property type="match status" value="1"/>
</dbReference>
<dbReference type="InterPro" id="IPR011701">
    <property type="entry name" value="MFS"/>
</dbReference>
<protein>
    <recommendedName>
        <fullName evidence="10">Allantoate permease</fullName>
    </recommendedName>
</protein>
<gene>
    <name evidence="8" type="ORF">VKT23_017425</name>
</gene>
<evidence type="ECO:0000313" key="9">
    <source>
        <dbReference type="Proteomes" id="UP001498398"/>
    </source>
</evidence>
<evidence type="ECO:0000256" key="3">
    <source>
        <dbReference type="ARBA" id="ARBA00022692"/>
    </source>
</evidence>
<dbReference type="InterPro" id="IPR036259">
    <property type="entry name" value="MFS_trans_sf"/>
</dbReference>
<accession>A0ABR1IWL1</accession>
<feature type="transmembrane region" description="Helical" evidence="7">
    <location>
        <begin position="165"/>
        <end position="187"/>
    </location>
</feature>
<evidence type="ECO:0008006" key="10">
    <source>
        <dbReference type="Google" id="ProtNLM"/>
    </source>
</evidence>
<keyword evidence="2" id="KW-0813">Transport</keyword>
<sequence>MSSTSHDEKHPSPSSPNAPELSYTNPQATDSDDNIKNEVGYDLYKRANEEGLEWSREEERSVLRKIDWLVLPVFCMMQGLAYLDKTALNYGNLFGMKADMHVTGSQFSWFASAFYLGYLVSTEPAAWILQRFHTGRVMGIMGFLWGIVVMSTAGCRSFAGALVNRLFLGSLEACVTPGLGLMTPFWWTLQEQPIRQMTWYCFNGVAGIVGGFLAYGLGHATNSGVPNWALIFLTLGGFTSLWGAYVFFMLPDSPVSARFLSQHEKAIAVKRVAENRTGIKNKTFKMYQVKQALLDPKTYLLFCASVAAQIPNGVTTNFSRYLLIIDIPQVWLIDGGTVSSLTKWASPSSRQSC</sequence>
<feature type="compositionally biased region" description="Basic and acidic residues" evidence="6">
    <location>
        <begin position="1"/>
        <end position="11"/>
    </location>
</feature>
<evidence type="ECO:0000256" key="5">
    <source>
        <dbReference type="ARBA" id="ARBA00023136"/>
    </source>
</evidence>